<dbReference type="AlphaFoldDB" id="A0A7X0JVD2"/>
<gene>
    <name evidence="1" type="ORF">HNR48_003250</name>
</gene>
<keyword evidence="2" id="KW-1185">Reference proteome</keyword>
<evidence type="ECO:0000313" key="2">
    <source>
        <dbReference type="Proteomes" id="UP000528457"/>
    </source>
</evidence>
<proteinExistence type="predicted"/>
<sequence length="187" mass="20648">MYRSSLNKVKIIELFDSLVAKSEVLPLIGEKEEVAELLAQGLFDAETRCVELSIAYDSDSTCCLKAYADIDGFSGYGEGWFNGRDLFGFVGKLENRDFPVVIEGGYYGPGSKLRHVNLGLKFTEVGCGGIYRLHITLKNHPYAGCDPEEIMCFSSKLMFGKAELNHFVDSFKSMISNGDHSFIASGN</sequence>
<dbReference type="EMBL" id="JACHHT010000002">
    <property type="protein sequence ID" value="MBB6522965.1"/>
    <property type="molecule type" value="Genomic_DNA"/>
</dbReference>
<name>A0A7X0JVD2_9GAMM</name>
<organism evidence="1 2">
    <name type="scientific">Pseudoteredinibacter isoporae</name>
    <dbReference type="NCBI Taxonomy" id="570281"/>
    <lineage>
        <taxon>Bacteria</taxon>
        <taxon>Pseudomonadati</taxon>
        <taxon>Pseudomonadota</taxon>
        <taxon>Gammaproteobacteria</taxon>
        <taxon>Cellvibrionales</taxon>
        <taxon>Cellvibrionaceae</taxon>
        <taxon>Pseudoteredinibacter</taxon>
    </lineage>
</organism>
<dbReference type="InParanoid" id="A0A7X0JVD2"/>
<evidence type="ECO:0000313" key="1">
    <source>
        <dbReference type="EMBL" id="MBB6522965.1"/>
    </source>
</evidence>
<comment type="caution">
    <text evidence="1">The sequence shown here is derived from an EMBL/GenBank/DDBJ whole genome shotgun (WGS) entry which is preliminary data.</text>
</comment>
<reference evidence="1 2" key="1">
    <citation type="submission" date="2020-08" db="EMBL/GenBank/DDBJ databases">
        <title>Genomic Encyclopedia of Type Strains, Phase IV (KMG-IV): sequencing the most valuable type-strain genomes for metagenomic binning, comparative biology and taxonomic classification.</title>
        <authorList>
            <person name="Goeker M."/>
        </authorList>
    </citation>
    <scope>NUCLEOTIDE SEQUENCE [LARGE SCALE GENOMIC DNA]</scope>
    <source>
        <strain evidence="1 2">DSM 22368</strain>
    </source>
</reference>
<dbReference type="Proteomes" id="UP000528457">
    <property type="component" value="Unassembled WGS sequence"/>
</dbReference>
<protein>
    <submittedName>
        <fullName evidence="1">Uncharacterized protein</fullName>
    </submittedName>
</protein>
<accession>A0A7X0JVD2</accession>